<feature type="region of interest" description="Disordered" evidence="1">
    <location>
        <begin position="1"/>
        <end position="28"/>
    </location>
</feature>
<gene>
    <name evidence="2" type="ORF">CERZMDRAFT_81381</name>
</gene>
<dbReference type="AlphaFoldDB" id="A0A6A6FS17"/>
<dbReference type="Proteomes" id="UP000799539">
    <property type="component" value="Unassembled WGS sequence"/>
</dbReference>
<feature type="compositionally biased region" description="Basic residues" evidence="1">
    <location>
        <begin position="231"/>
        <end position="243"/>
    </location>
</feature>
<feature type="region of interest" description="Disordered" evidence="1">
    <location>
        <begin position="57"/>
        <end position="187"/>
    </location>
</feature>
<accession>A0A6A6FS17</accession>
<proteinExistence type="predicted"/>
<feature type="compositionally biased region" description="Basic and acidic residues" evidence="1">
    <location>
        <begin position="111"/>
        <end position="129"/>
    </location>
</feature>
<feature type="compositionally biased region" description="Basic residues" evidence="1">
    <location>
        <begin position="375"/>
        <end position="385"/>
    </location>
</feature>
<dbReference type="EMBL" id="ML992664">
    <property type="protein sequence ID" value="KAF2216237.1"/>
    <property type="molecule type" value="Genomic_DNA"/>
</dbReference>
<protein>
    <submittedName>
        <fullName evidence="2">Uncharacterized protein</fullName>
    </submittedName>
</protein>
<sequence length="385" mass="42229">MPAGHDDAGVGRGARTRGRWGRTGRGARESAWCNRARPGEALGAVAARLSGCCAAHVGSGSRRGAQAQEQARTRQRACSRGVRSGELDVQSSSGVSAGEMRRSAGTQRGGKVVEERSQQRAERASELKTQDGLISLLGRRQYNTPRTAEQRRAQQGAGARDTSGRWSGAERARRWHRSSGRQLRANPVRPATARAIMEPGRADSVYLAVCIEPPRDWYIIYYGRRLPGRSSARRRRRRRRGRCQHHDAAAAAAADGRRPLLTGHHPLPCAPAAHFPACVICALRPCIIGLVPTRLGRTAGLEEWLVDQLFRGYARNRVLDEVARIRLWRTTHFSASVSDPGCAAGAHEYHCIITFGGKPGNAPPNASRVDYATPRRSRLSKWHTR</sequence>
<evidence type="ECO:0000313" key="3">
    <source>
        <dbReference type="Proteomes" id="UP000799539"/>
    </source>
</evidence>
<keyword evidence="3" id="KW-1185">Reference proteome</keyword>
<evidence type="ECO:0000313" key="2">
    <source>
        <dbReference type="EMBL" id="KAF2216237.1"/>
    </source>
</evidence>
<feature type="region of interest" description="Disordered" evidence="1">
    <location>
        <begin position="364"/>
        <end position="385"/>
    </location>
</feature>
<organism evidence="2 3">
    <name type="scientific">Cercospora zeae-maydis SCOH1-5</name>
    <dbReference type="NCBI Taxonomy" id="717836"/>
    <lineage>
        <taxon>Eukaryota</taxon>
        <taxon>Fungi</taxon>
        <taxon>Dikarya</taxon>
        <taxon>Ascomycota</taxon>
        <taxon>Pezizomycotina</taxon>
        <taxon>Dothideomycetes</taxon>
        <taxon>Dothideomycetidae</taxon>
        <taxon>Mycosphaerellales</taxon>
        <taxon>Mycosphaerellaceae</taxon>
        <taxon>Cercospora</taxon>
    </lineage>
</organism>
<evidence type="ECO:0000256" key="1">
    <source>
        <dbReference type="SAM" id="MobiDB-lite"/>
    </source>
</evidence>
<reference evidence="2" key="1">
    <citation type="journal article" date="2020" name="Stud. Mycol.">
        <title>101 Dothideomycetes genomes: a test case for predicting lifestyles and emergence of pathogens.</title>
        <authorList>
            <person name="Haridas S."/>
            <person name="Albert R."/>
            <person name="Binder M."/>
            <person name="Bloem J."/>
            <person name="Labutti K."/>
            <person name="Salamov A."/>
            <person name="Andreopoulos B."/>
            <person name="Baker S."/>
            <person name="Barry K."/>
            <person name="Bills G."/>
            <person name="Bluhm B."/>
            <person name="Cannon C."/>
            <person name="Castanera R."/>
            <person name="Culley D."/>
            <person name="Daum C."/>
            <person name="Ezra D."/>
            <person name="Gonzalez J."/>
            <person name="Henrissat B."/>
            <person name="Kuo A."/>
            <person name="Liang C."/>
            <person name="Lipzen A."/>
            <person name="Lutzoni F."/>
            <person name="Magnuson J."/>
            <person name="Mondo S."/>
            <person name="Nolan M."/>
            <person name="Ohm R."/>
            <person name="Pangilinan J."/>
            <person name="Park H.-J."/>
            <person name="Ramirez L."/>
            <person name="Alfaro M."/>
            <person name="Sun H."/>
            <person name="Tritt A."/>
            <person name="Yoshinaga Y."/>
            <person name="Zwiers L.-H."/>
            <person name="Turgeon B."/>
            <person name="Goodwin S."/>
            <person name="Spatafora J."/>
            <person name="Crous P."/>
            <person name="Grigoriev I."/>
        </authorList>
    </citation>
    <scope>NUCLEOTIDE SEQUENCE</scope>
    <source>
        <strain evidence="2">SCOH1-5</strain>
    </source>
</reference>
<feature type="region of interest" description="Disordered" evidence="1">
    <location>
        <begin position="231"/>
        <end position="251"/>
    </location>
</feature>
<name>A0A6A6FS17_9PEZI</name>